<feature type="region of interest" description="Disordered" evidence="7">
    <location>
        <begin position="892"/>
        <end position="918"/>
    </location>
</feature>
<proteinExistence type="inferred from homology"/>
<dbReference type="Pfam" id="PF10431">
    <property type="entry name" value="ClpB_D2-small"/>
    <property type="match status" value="1"/>
</dbReference>
<dbReference type="CDD" id="cd00009">
    <property type="entry name" value="AAA"/>
    <property type="match status" value="1"/>
</dbReference>
<dbReference type="FunFam" id="3.40.50.300:FF:000120">
    <property type="entry name" value="ATP-dependent chaperone ClpB"/>
    <property type="match status" value="1"/>
</dbReference>
<feature type="compositionally biased region" description="Gly residues" evidence="7">
    <location>
        <begin position="131"/>
        <end position="141"/>
    </location>
</feature>
<dbReference type="InterPro" id="IPR028299">
    <property type="entry name" value="ClpA/B_CS2"/>
</dbReference>
<dbReference type="EMBL" id="JALLBG020000046">
    <property type="protein sequence ID" value="KAL3770045.1"/>
    <property type="molecule type" value="Genomic_DNA"/>
</dbReference>
<dbReference type="Pfam" id="PF17871">
    <property type="entry name" value="AAA_lid_9"/>
    <property type="match status" value="1"/>
</dbReference>
<dbReference type="PROSITE" id="PS00871">
    <property type="entry name" value="CLPAB_2"/>
    <property type="match status" value="1"/>
</dbReference>
<accession>A0ABD3N1M9</accession>
<feature type="region of interest" description="Disordered" evidence="7">
    <location>
        <begin position="120"/>
        <end position="141"/>
    </location>
</feature>
<protein>
    <submittedName>
        <fullName evidence="10">Uncharacterized protein</fullName>
    </submittedName>
</protein>
<comment type="similarity">
    <text evidence="1">Belongs to the ClpA/ClpB family.</text>
</comment>
<feature type="domain" description="Clp ATPase C-terminal" evidence="9">
    <location>
        <begin position="770"/>
        <end position="860"/>
    </location>
</feature>
<evidence type="ECO:0000313" key="10">
    <source>
        <dbReference type="EMBL" id="KAL3770045.1"/>
    </source>
</evidence>
<dbReference type="FunFam" id="3.40.50.300:FF:000025">
    <property type="entry name" value="ATP-dependent Clp protease subunit"/>
    <property type="match status" value="1"/>
</dbReference>
<dbReference type="GO" id="GO:0005524">
    <property type="term" value="F:ATP binding"/>
    <property type="evidence" value="ECO:0007669"/>
    <property type="project" value="UniProtKB-KW"/>
</dbReference>
<reference evidence="10 11" key="1">
    <citation type="submission" date="2024-10" db="EMBL/GenBank/DDBJ databases">
        <title>Updated reference genomes for cyclostephanoid diatoms.</title>
        <authorList>
            <person name="Roberts W.R."/>
            <person name="Alverson A.J."/>
        </authorList>
    </citation>
    <scope>NUCLEOTIDE SEQUENCE [LARGE SCALE GENOMIC DNA]</scope>
    <source>
        <strain evidence="10 11">AJA232-27</strain>
    </source>
</reference>
<dbReference type="CDD" id="cd19499">
    <property type="entry name" value="RecA-like_ClpB_Hsp104-like"/>
    <property type="match status" value="1"/>
</dbReference>
<evidence type="ECO:0000256" key="3">
    <source>
        <dbReference type="ARBA" id="ARBA00022741"/>
    </source>
</evidence>
<dbReference type="InterPro" id="IPR041546">
    <property type="entry name" value="ClpA/ClpB_AAA_lid"/>
</dbReference>
<keyword evidence="6" id="KW-0175">Coiled coil</keyword>
<dbReference type="Proteomes" id="UP001530293">
    <property type="component" value="Unassembled WGS sequence"/>
</dbReference>
<evidence type="ECO:0000313" key="11">
    <source>
        <dbReference type="Proteomes" id="UP001530293"/>
    </source>
</evidence>
<name>A0ABD3N1M9_9STRA</name>
<dbReference type="SUPFAM" id="SSF52540">
    <property type="entry name" value="P-loop containing nucleoside triphosphate hydrolases"/>
    <property type="match status" value="2"/>
</dbReference>
<dbReference type="SMART" id="SM00382">
    <property type="entry name" value="AAA"/>
    <property type="match status" value="2"/>
</dbReference>
<feature type="coiled-coil region" evidence="6">
    <location>
        <begin position="441"/>
        <end position="492"/>
    </location>
</feature>
<dbReference type="Pfam" id="PF00004">
    <property type="entry name" value="AAA"/>
    <property type="match status" value="1"/>
</dbReference>
<evidence type="ECO:0000259" key="9">
    <source>
        <dbReference type="SMART" id="SM01086"/>
    </source>
</evidence>
<evidence type="ECO:0000256" key="5">
    <source>
        <dbReference type="ARBA" id="ARBA00023186"/>
    </source>
</evidence>
<gene>
    <name evidence="10" type="ORF">ACHAWU_005872</name>
</gene>
<dbReference type="PANTHER" id="PTHR11638:SF18">
    <property type="entry name" value="HEAT SHOCK PROTEIN 104"/>
    <property type="match status" value="1"/>
</dbReference>
<evidence type="ECO:0000256" key="4">
    <source>
        <dbReference type="ARBA" id="ARBA00022840"/>
    </source>
</evidence>
<feature type="compositionally biased region" description="Polar residues" evidence="7">
    <location>
        <begin position="120"/>
        <end position="130"/>
    </location>
</feature>
<keyword evidence="4" id="KW-0067">ATP-binding</keyword>
<dbReference type="SMART" id="SM01086">
    <property type="entry name" value="ClpB_D2-small"/>
    <property type="match status" value="1"/>
</dbReference>
<evidence type="ECO:0000256" key="2">
    <source>
        <dbReference type="ARBA" id="ARBA00022737"/>
    </source>
</evidence>
<dbReference type="Gene3D" id="3.40.50.300">
    <property type="entry name" value="P-loop containing nucleotide triphosphate hydrolases"/>
    <property type="match status" value="3"/>
</dbReference>
<feature type="domain" description="AAA+ ATPase" evidence="8">
    <location>
        <begin position="198"/>
        <end position="342"/>
    </location>
</feature>
<dbReference type="Pfam" id="PF05250">
    <property type="entry name" value="UPF0193"/>
    <property type="match status" value="1"/>
</dbReference>
<keyword evidence="11" id="KW-1185">Reference proteome</keyword>
<evidence type="ECO:0000256" key="7">
    <source>
        <dbReference type="SAM" id="MobiDB-lite"/>
    </source>
</evidence>
<dbReference type="InterPro" id="IPR001270">
    <property type="entry name" value="ClpA/B"/>
</dbReference>
<dbReference type="InterPro" id="IPR019489">
    <property type="entry name" value="Clp_ATPase_C"/>
</dbReference>
<evidence type="ECO:0000256" key="1">
    <source>
        <dbReference type="ARBA" id="ARBA00008675"/>
    </source>
</evidence>
<evidence type="ECO:0000256" key="6">
    <source>
        <dbReference type="SAM" id="Coils"/>
    </source>
</evidence>
<dbReference type="InterPro" id="IPR027417">
    <property type="entry name" value="P-loop_NTPase"/>
</dbReference>
<dbReference type="InterPro" id="IPR050130">
    <property type="entry name" value="ClpA_ClpB"/>
</dbReference>
<feature type="domain" description="AAA+ ATPase" evidence="8">
    <location>
        <begin position="599"/>
        <end position="747"/>
    </location>
</feature>
<dbReference type="Gene3D" id="1.10.8.60">
    <property type="match status" value="1"/>
</dbReference>
<organism evidence="10 11">
    <name type="scientific">Discostella pseudostelligera</name>
    <dbReference type="NCBI Taxonomy" id="259834"/>
    <lineage>
        <taxon>Eukaryota</taxon>
        <taxon>Sar</taxon>
        <taxon>Stramenopiles</taxon>
        <taxon>Ochrophyta</taxon>
        <taxon>Bacillariophyta</taxon>
        <taxon>Coscinodiscophyceae</taxon>
        <taxon>Thalassiosirophycidae</taxon>
        <taxon>Stephanodiscales</taxon>
        <taxon>Stephanodiscaceae</taxon>
        <taxon>Discostella</taxon>
    </lineage>
</organism>
<keyword evidence="2" id="KW-0677">Repeat</keyword>
<dbReference type="InterPro" id="IPR007914">
    <property type="entry name" value="UPF0193"/>
</dbReference>
<dbReference type="PANTHER" id="PTHR11638">
    <property type="entry name" value="ATP-DEPENDENT CLP PROTEASE"/>
    <property type="match status" value="1"/>
</dbReference>
<comment type="caution">
    <text evidence="10">The sequence shown here is derived from an EMBL/GenBank/DDBJ whole genome shotgun (WGS) entry which is preliminary data.</text>
</comment>
<dbReference type="PRINTS" id="PR00300">
    <property type="entry name" value="CLPPROTEASEA"/>
</dbReference>
<evidence type="ECO:0000259" key="8">
    <source>
        <dbReference type="SMART" id="SM00382"/>
    </source>
</evidence>
<keyword evidence="5" id="KW-0143">Chaperone</keyword>
<dbReference type="Pfam" id="PF07724">
    <property type="entry name" value="AAA_2"/>
    <property type="match status" value="1"/>
</dbReference>
<dbReference type="AlphaFoldDB" id="A0ABD3N1M9"/>
<feature type="region of interest" description="Disordered" evidence="7">
    <location>
        <begin position="55"/>
        <end position="76"/>
    </location>
</feature>
<dbReference type="FunFam" id="3.40.50.300:FF:000010">
    <property type="entry name" value="Chaperone clpB 1, putative"/>
    <property type="match status" value="1"/>
</dbReference>
<sequence length="1167" mass="129773">MWTIQKLSDILSSRSSTILVHRSLLLDAAMRSLSVVPAMNSPRRLLSTSAAAMMPSSQFTRPSHLQNSGGRQSMKRYSTLQSISTPLSLDYYLPTSLSSSTAAVATTTTLRRCQPTPFSMMQHRSLSSNPPGGGGGGGGGMNLGNIFNNQNNANRKSGETLEQYGVDLTKLAKENKLDPVIGRHEEIRRTLQILARRTKNNPVLIGEPGVGKTAIAEGLAQRIVNKEVPESMKNKRVISLDISSLLSGAMFRGQFEERLKAVLKDIQDLSGEVILFVDELHTIVGAGKGEGSMDMSNMLKPKLARGELQMVGATTLDEYRQIEKDAALARRFQSVFVAEPSVQDTISILRGLKSSYELHHGIRVKDEALIAAVTLSHRYLSDRKQPDKSIDLVDEACSRLRLEQESKPEVIWKVERDLLTKQIEQSALASEGDDAKSKVRKEQVDSEVKALQTELERLNKLWMTEKEELEKSKKLQEKLDVARRELSVARKTGDLAKAAELQHSVIPSLEAEMESLDKDDSSGQQHKMLADYVSAEAIATVVARHTGIPVSRITGSESRKLLHLEDRLRRRVVGQDAALKAVSNCVRLARTRLQAPDRTLGNFLFLGPTGVGKTELCKALAECLFDDENAMTRVDMSEYGEKHTVSRLIGAPPGYIGYEEGGTLTESVRRRPYQILLLDEFEKGHRDVWNILLQLFDDGHLTDSHGRKVDFRNVIVVMTSNIGANVIAELPPNLTGTESSVQETLMEVVRGTLSPELLNRIDETVVFNRLQRENMDSIAQIQLKEIAKRLLEGQNMTLDVSDAALGCISDKGYDVRYGARPLKRVLNSTVLNPLSQLVLEGSVQEGDTVRVRTRGEVDVLTKTSPDISWISSNDRDEVDRNDIILLRNHAPTTDDTENEFDTTTNENTMDNSNGSNPDAWKIFNKDTEAGRILSRLYGIAPTRRVAYPKPQRRRTMTDGSATIDNRNLKGDKARSWKTTYTVHGRNKAAEDEKERERKENNAKALNLAIPRVGRGSIASNTPKQIIDLMPRRKTEMGCKSTIEETLLKKRLYRPPHTRNTSSDEEKNRLQQIMMDGKGLASDSCAAPSNATVDCDEKSNEIRPAAATLVDQLVCEIIERHQHQIAMEEIGAGDATRESTAIDIKKRLEHLKRMDPHLASAVQQKLTS</sequence>
<dbReference type="InterPro" id="IPR003959">
    <property type="entry name" value="ATPase_AAA_core"/>
</dbReference>
<keyword evidence="3" id="KW-0547">Nucleotide-binding</keyword>
<dbReference type="InterPro" id="IPR003593">
    <property type="entry name" value="AAA+_ATPase"/>
</dbReference>